<dbReference type="InterPro" id="IPR029044">
    <property type="entry name" value="Nucleotide-diphossugar_trans"/>
</dbReference>
<dbReference type="NCBIfam" id="TIGR04282">
    <property type="entry name" value="glyco_like_cofC"/>
    <property type="match status" value="1"/>
</dbReference>
<feature type="region of interest" description="Disordered" evidence="1">
    <location>
        <begin position="226"/>
        <end position="246"/>
    </location>
</feature>
<dbReference type="Proteomes" id="UP000283993">
    <property type="component" value="Unassembled WGS sequence"/>
</dbReference>
<sequence length="246" mass="27416">MPADSRQTIAPADVAIVVFARAPRPGRCKTRLAAAVGARRAARIYHALLSRAVAAASETAADHVYLACAPDTRDARLHALAHRHGATRLRQPDGDLGERMHAAARHVLRRHAAVVLLGSDQPILDDGWFSDAVATLQRPGRAWLAPTCDGGYWALGLRHAEARPFRGPAWSTSRVAAQTEQRLRRCGWAVDRYPQRRDIDHGRDWQRLSGPTKHLLARRAVRPRAEEFSRRRSNPRRCQRAPGERC</sequence>
<evidence type="ECO:0000256" key="1">
    <source>
        <dbReference type="SAM" id="MobiDB-lite"/>
    </source>
</evidence>
<accession>A0A423PUI6</accession>
<name>A0A423PUI6_9GAMM</name>
<dbReference type="Gene3D" id="3.90.550.10">
    <property type="entry name" value="Spore Coat Polysaccharide Biosynthesis Protein SpsA, Chain A"/>
    <property type="match status" value="1"/>
</dbReference>
<organism evidence="2 3">
    <name type="scientific">Salinisphaera orenii MK-B5</name>
    <dbReference type="NCBI Taxonomy" id="856730"/>
    <lineage>
        <taxon>Bacteria</taxon>
        <taxon>Pseudomonadati</taxon>
        <taxon>Pseudomonadota</taxon>
        <taxon>Gammaproteobacteria</taxon>
        <taxon>Salinisphaerales</taxon>
        <taxon>Salinisphaeraceae</taxon>
        <taxon>Salinisphaera</taxon>
    </lineage>
</organism>
<evidence type="ECO:0000313" key="3">
    <source>
        <dbReference type="Proteomes" id="UP000283993"/>
    </source>
</evidence>
<dbReference type="InterPro" id="IPR018641">
    <property type="entry name" value="Trfase_1_rSAM/seldom-assoc"/>
</dbReference>
<dbReference type="PANTHER" id="PTHR36529:SF1">
    <property type="entry name" value="GLYCOSYLTRANSFERASE"/>
    <property type="match status" value="1"/>
</dbReference>
<evidence type="ECO:0008006" key="4">
    <source>
        <dbReference type="Google" id="ProtNLM"/>
    </source>
</evidence>
<reference evidence="2 3" key="1">
    <citation type="submission" date="2013-10" db="EMBL/GenBank/DDBJ databases">
        <title>Salinisphaera orenii MK-B5 Genome Sequencing.</title>
        <authorList>
            <person name="Lai Q."/>
            <person name="Li C."/>
            <person name="Shao Z."/>
        </authorList>
    </citation>
    <scope>NUCLEOTIDE SEQUENCE [LARGE SCALE GENOMIC DNA]</scope>
    <source>
        <strain evidence="2 3">MK-B5</strain>
    </source>
</reference>
<dbReference type="SUPFAM" id="SSF53448">
    <property type="entry name" value="Nucleotide-diphospho-sugar transferases"/>
    <property type="match status" value="1"/>
</dbReference>
<evidence type="ECO:0000313" key="2">
    <source>
        <dbReference type="EMBL" id="ROO29267.1"/>
    </source>
</evidence>
<gene>
    <name evidence="2" type="ORF">SAOR_04275</name>
</gene>
<dbReference type="PANTHER" id="PTHR36529">
    <property type="entry name" value="SLL1095 PROTEIN"/>
    <property type="match status" value="1"/>
</dbReference>
<dbReference type="EMBL" id="AYKH01000005">
    <property type="protein sequence ID" value="ROO29267.1"/>
    <property type="molecule type" value="Genomic_DNA"/>
</dbReference>
<dbReference type="AlphaFoldDB" id="A0A423PUI6"/>
<comment type="caution">
    <text evidence="2">The sequence shown here is derived from an EMBL/GenBank/DDBJ whole genome shotgun (WGS) entry which is preliminary data.</text>
</comment>
<proteinExistence type="predicted"/>
<protein>
    <recommendedName>
        <fullName evidence="4">Glycosyltransferase</fullName>
    </recommendedName>
</protein>
<dbReference type="Pfam" id="PF09837">
    <property type="entry name" value="DUF2064"/>
    <property type="match status" value="1"/>
</dbReference>
<keyword evidence="3" id="KW-1185">Reference proteome</keyword>